<feature type="compositionally biased region" description="Gly residues" evidence="1">
    <location>
        <begin position="209"/>
        <end position="220"/>
    </location>
</feature>
<evidence type="ECO:0000256" key="1">
    <source>
        <dbReference type="SAM" id="MobiDB-lite"/>
    </source>
</evidence>
<evidence type="ECO:0000313" key="3">
    <source>
        <dbReference type="EMBL" id="EDM74117.1"/>
    </source>
</evidence>
<feature type="region of interest" description="Disordered" evidence="1">
    <location>
        <begin position="170"/>
        <end position="244"/>
    </location>
</feature>
<feature type="compositionally biased region" description="Low complexity" evidence="1">
    <location>
        <begin position="106"/>
        <end position="124"/>
    </location>
</feature>
<keyword evidence="2" id="KW-0472">Membrane</keyword>
<keyword evidence="2" id="KW-1133">Transmembrane helix</keyword>
<feature type="compositionally biased region" description="Acidic residues" evidence="1">
    <location>
        <begin position="64"/>
        <end position="81"/>
    </location>
</feature>
<comment type="caution">
    <text evidence="3">The sequence shown here is derived from an EMBL/GenBank/DDBJ whole genome shotgun (WGS) entry which is preliminary data.</text>
</comment>
<protein>
    <submittedName>
        <fullName evidence="3">Uncharacterized protein</fullName>
    </submittedName>
</protein>
<keyword evidence="2" id="KW-0812">Transmembrane</keyword>
<keyword evidence="4" id="KW-1185">Reference proteome</keyword>
<name>A6GJ42_9BACT</name>
<evidence type="ECO:0000256" key="2">
    <source>
        <dbReference type="SAM" id="Phobius"/>
    </source>
</evidence>
<gene>
    <name evidence="3" type="ORF">PPSIR1_33054</name>
</gene>
<sequence length="244" mass="25115">MEVGSPEWIESSLARLEELERQQGEHEAALETATDPAELQKHTAELQRLDEELKGLYAQLEAVAGEDEDEADAPSETMGDDEISRPVEVAPPVAAAAPLAEPVAAAAESPFGAAPAAAADSPFDTSPPLPVGDDDLKVGNSSKWVFIALVLVAGVGVSGWFAYQNMVANQPAPEPEKGPTKRIEASAIPDDTEEPNAVQGGDATVSPTAGGGTKAGSGGGGKKKKKTEKKKKKLEIGGSGDPLG</sequence>
<feature type="compositionally biased region" description="Basic residues" evidence="1">
    <location>
        <begin position="221"/>
        <end position="233"/>
    </location>
</feature>
<dbReference type="RefSeq" id="WP_006976728.1">
    <property type="nucleotide sequence ID" value="NZ_ABCS01000148.1"/>
</dbReference>
<evidence type="ECO:0000313" key="4">
    <source>
        <dbReference type="Proteomes" id="UP000005801"/>
    </source>
</evidence>
<accession>A6GJ42</accession>
<feature type="region of interest" description="Disordered" evidence="1">
    <location>
        <begin position="106"/>
        <end position="134"/>
    </location>
</feature>
<feature type="region of interest" description="Disordered" evidence="1">
    <location>
        <begin position="61"/>
        <end position="86"/>
    </location>
</feature>
<reference evidence="3 4" key="1">
    <citation type="submission" date="2007-06" db="EMBL/GenBank/DDBJ databases">
        <authorList>
            <person name="Shimkets L."/>
            <person name="Ferriera S."/>
            <person name="Johnson J."/>
            <person name="Kravitz S."/>
            <person name="Beeson K."/>
            <person name="Sutton G."/>
            <person name="Rogers Y.-H."/>
            <person name="Friedman R."/>
            <person name="Frazier M."/>
            <person name="Venter J.C."/>
        </authorList>
    </citation>
    <scope>NUCLEOTIDE SEQUENCE [LARGE SCALE GENOMIC DNA]</scope>
    <source>
        <strain evidence="3 4">SIR-1</strain>
    </source>
</reference>
<feature type="compositionally biased region" description="Basic and acidic residues" evidence="1">
    <location>
        <begin position="174"/>
        <end position="184"/>
    </location>
</feature>
<dbReference type="AlphaFoldDB" id="A6GJ42"/>
<proteinExistence type="predicted"/>
<feature type="transmembrane region" description="Helical" evidence="2">
    <location>
        <begin position="144"/>
        <end position="163"/>
    </location>
</feature>
<organism evidence="3 4">
    <name type="scientific">Plesiocystis pacifica SIR-1</name>
    <dbReference type="NCBI Taxonomy" id="391625"/>
    <lineage>
        <taxon>Bacteria</taxon>
        <taxon>Pseudomonadati</taxon>
        <taxon>Myxococcota</taxon>
        <taxon>Polyangia</taxon>
        <taxon>Nannocystales</taxon>
        <taxon>Nannocystaceae</taxon>
        <taxon>Plesiocystis</taxon>
    </lineage>
</organism>
<dbReference type="Proteomes" id="UP000005801">
    <property type="component" value="Unassembled WGS sequence"/>
</dbReference>
<dbReference type="OrthoDB" id="5518906at2"/>
<dbReference type="EMBL" id="ABCS01000148">
    <property type="protein sequence ID" value="EDM74117.1"/>
    <property type="molecule type" value="Genomic_DNA"/>
</dbReference>